<feature type="compositionally biased region" description="Basic and acidic residues" evidence="1">
    <location>
        <begin position="484"/>
        <end position="493"/>
    </location>
</feature>
<evidence type="ECO:0000313" key="4">
    <source>
        <dbReference type="Proteomes" id="UP000433945"/>
    </source>
</evidence>
<dbReference type="AlphaFoldDB" id="A0A6N8H9R7"/>
<protein>
    <recommendedName>
        <fullName evidence="5">Transglutaminase-like domain-containing protein</fullName>
    </recommendedName>
</protein>
<feature type="region of interest" description="Disordered" evidence="1">
    <location>
        <begin position="484"/>
        <end position="509"/>
    </location>
</feature>
<evidence type="ECO:0008006" key="5">
    <source>
        <dbReference type="Google" id="ProtNLM"/>
    </source>
</evidence>
<gene>
    <name evidence="3" type="ORF">GN157_05610</name>
</gene>
<keyword evidence="4" id="KW-1185">Reference proteome</keyword>
<evidence type="ECO:0000313" key="3">
    <source>
        <dbReference type="EMBL" id="MUV03181.1"/>
    </source>
</evidence>
<dbReference type="RefSeq" id="WP_157482123.1">
    <property type="nucleotide sequence ID" value="NZ_WOWP01000016.1"/>
</dbReference>
<organism evidence="3 4">
    <name type="scientific">Flavobacterium rakeshii</name>
    <dbReference type="NCBI Taxonomy" id="1038845"/>
    <lineage>
        <taxon>Bacteria</taxon>
        <taxon>Pseudomonadati</taxon>
        <taxon>Bacteroidota</taxon>
        <taxon>Flavobacteriia</taxon>
        <taxon>Flavobacteriales</taxon>
        <taxon>Flavobacteriaceae</taxon>
        <taxon>Flavobacterium</taxon>
    </lineage>
</organism>
<evidence type="ECO:0000256" key="2">
    <source>
        <dbReference type="SAM" id="Phobius"/>
    </source>
</evidence>
<feature type="region of interest" description="Disordered" evidence="1">
    <location>
        <begin position="427"/>
        <end position="449"/>
    </location>
</feature>
<dbReference type="OrthoDB" id="1154186at2"/>
<name>A0A6N8H9R7_9FLAO</name>
<dbReference type="EMBL" id="WOWP01000016">
    <property type="protein sequence ID" value="MUV03181.1"/>
    <property type="molecule type" value="Genomic_DNA"/>
</dbReference>
<reference evidence="3 4" key="1">
    <citation type="submission" date="2019-12" db="EMBL/GenBank/DDBJ databases">
        <authorList>
            <person name="Sun J.-Q."/>
        </authorList>
    </citation>
    <scope>NUCLEOTIDE SEQUENCE [LARGE SCALE GENOMIC DNA]</scope>
    <source>
        <strain evidence="3 4">JCM 17928</strain>
    </source>
</reference>
<comment type="caution">
    <text evidence="3">The sequence shown here is derived from an EMBL/GenBank/DDBJ whole genome shotgun (WGS) entry which is preliminary data.</text>
</comment>
<keyword evidence="2" id="KW-0812">Transmembrane</keyword>
<keyword evidence="2" id="KW-0472">Membrane</keyword>
<sequence length="509" mass="56933">MKHLKNHASHLCNVIQQPMNDFDYLLHREVKPGYEFDKLIPKTNCKATFLGKGTTDFSVDEMAVMVNKYYGQMSKVAEHFSNKPLQRTCNEIHKWCYDHFQYKADKAIQYLRSPSCSWLSRFDGIDCKSYSIVASCILTNLGIKHYIRRIKQPGFLPDLWTHVYIVVPKNQKNSKLKEGYYVIDGTVATLQESAYIQNSDLFMDMEHYGLNGAHPGMKGVMDKPLVAGVSLNDIKGLFSGSWNFSCIGGSLNMNHFNQTLANVAMAFDDMFYKANMSVRYGDDALLDNVNALFRISLQIKSHSELKAAGGWKSSCSRAAVNAYKDLGIYYHNIVYNGFQQWLRYYFDISTTTDSVPNNTFDIPISFDVLSDITQVQPLKVIKLTPKANTTEVKQFVVTEYISANHSQESFDLGQFLQGITSVVASFTNNNPGNNNDNSGNNVDPSTGVPYNQGNNVMKAGVGSGIAGFLIFSAGAAILFSEMKDKPAKAKEKTDDEPEPLTAKTSKSKK</sequence>
<feature type="transmembrane region" description="Helical" evidence="2">
    <location>
        <begin position="459"/>
        <end position="480"/>
    </location>
</feature>
<accession>A0A6N8H9R7</accession>
<keyword evidence="2" id="KW-1133">Transmembrane helix</keyword>
<dbReference type="Proteomes" id="UP000433945">
    <property type="component" value="Unassembled WGS sequence"/>
</dbReference>
<evidence type="ECO:0000256" key="1">
    <source>
        <dbReference type="SAM" id="MobiDB-lite"/>
    </source>
</evidence>
<feature type="compositionally biased region" description="Low complexity" evidence="1">
    <location>
        <begin position="428"/>
        <end position="445"/>
    </location>
</feature>
<proteinExistence type="predicted"/>